<dbReference type="InterPro" id="IPR039131">
    <property type="entry name" value="NDUFAF1"/>
</dbReference>
<sequence length="185" mass="21315">MYLHIFIASISFYFNAIQMKEPLVFDFGEGKDFGRWSIINDGVMGGLSESKAELSSDAILFSGTVSLKNNGGFVSLRSPLGNYDLSDFSFCEIRYKSDTDRKFELLIEKETPFYLPKYRKKFGEKSEDWQTLKIPLRDLEISRMGNTMAKGIDPEELDGIKRIGFILADKQEGSFEIWIDYLKFY</sequence>
<dbReference type="InterPro" id="IPR008979">
    <property type="entry name" value="Galactose-bd-like_sf"/>
</dbReference>
<dbReference type="PATRIC" id="fig|1305737.6.peg.2544"/>
<evidence type="ECO:0000259" key="2">
    <source>
        <dbReference type="Pfam" id="PF08547"/>
    </source>
</evidence>
<dbReference type="STRING" id="1305737.GCA_000526355_00976"/>
<dbReference type="PANTHER" id="PTHR13194:SF19">
    <property type="entry name" value="NAD(P)-BINDING ROSSMANN-FOLD SUPERFAMILY PROTEIN"/>
    <property type="match status" value="1"/>
</dbReference>
<dbReference type="Proteomes" id="UP000050421">
    <property type="component" value="Unassembled WGS sequence"/>
</dbReference>
<dbReference type="eggNOG" id="COG0702">
    <property type="taxonomic scope" value="Bacteria"/>
</dbReference>
<evidence type="ECO:0000313" key="3">
    <source>
        <dbReference type="EMBL" id="KPQ15221.1"/>
    </source>
</evidence>
<gene>
    <name evidence="3" type="ORF">HLUCCX10_09530</name>
</gene>
<evidence type="ECO:0000313" key="4">
    <source>
        <dbReference type="Proteomes" id="UP000050421"/>
    </source>
</evidence>
<name>A0A0P7YJI6_9BACT</name>
<dbReference type="GO" id="GO:0010257">
    <property type="term" value="P:NADH dehydrogenase complex assembly"/>
    <property type="evidence" value="ECO:0007669"/>
    <property type="project" value="TreeGrafter"/>
</dbReference>
<dbReference type="Gene3D" id="2.60.120.430">
    <property type="entry name" value="Galactose-binding lectin"/>
    <property type="match status" value="1"/>
</dbReference>
<accession>A0A0P7YJI6</accession>
<dbReference type="Pfam" id="PF08547">
    <property type="entry name" value="CIA30"/>
    <property type="match status" value="1"/>
</dbReference>
<comment type="similarity">
    <text evidence="1">Belongs to the CIA30 family.</text>
</comment>
<protein>
    <submittedName>
        <fullName evidence="3">Carbohydrate-binding protein</fullName>
    </submittedName>
</protein>
<feature type="domain" description="NADH:ubiquinone oxidoreductase intermediate-associated protein 30" evidence="2">
    <location>
        <begin position="25"/>
        <end position="178"/>
    </location>
</feature>
<evidence type="ECO:0000256" key="1">
    <source>
        <dbReference type="ARBA" id="ARBA00007884"/>
    </source>
</evidence>
<organism evidence="3 4">
    <name type="scientific">Algoriphagus marincola HL-49</name>
    <dbReference type="NCBI Taxonomy" id="1305737"/>
    <lineage>
        <taxon>Bacteria</taxon>
        <taxon>Pseudomonadati</taxon>
        <taxon>Bacteroidota</taxon>
        <taxon>Cytophagia</taxon>
        <taxon>Cytophagales</taxon>
        <taxon>Cyclobacteriaceae</taxon>
        <taxon>Algoriphagus</taxon>
    </lineage>
</organism>
<reference evidence="3 4" key="1">
    <citation type="submission" date="2015-09" db="EMBL/GenBank/DDBJ databases">
        <title>Identification and resolution of microdiversity through metagenomic sequencing of parallel consortia.</title>
        <authorList>
            <person name="Nelson W.C."/>
            <person name="Romine M.F."/>
            <person name="Lindemann S.R."/>
        </authorList>
    </citation>
    <scope>NUCLEOTIDE SEQUENCE [LARGE SCALE GENOMIC DNA]</scope>
    <source>
        <strain evidence="3">HL-49</strain>
    </source>
</reference>
<dbReference type="SUPFAM" id="SSF49785">
    <property type="entry name" value="Galactose-binding domain-like"/>
    <property type="match status" value="1"/>
</dbReference>
<dbReference type="EMBL" id="LJXT01000054">
    <property type="protein sequence ID" value="KPQ15221.1"/>
    <property type="molecule type" value="Genomic_DNA"/>
</dbReference>
<dbReference type="PANTHER" id="PTHR13194">
    <property type="entry name" value="COMPLEX I INTERMEDIATE-ASSOCIATED PROTEIN 30"/>
    <property type="match status" value="1"/>
</dbReference>
<dbReference type="AlphaFoldDB" id="A0A0P7YJI6"/>
<proteinExistence type="inferred from homology"/>
<dbReference type="GO" id="GO:0051082">
    <property type="term" value="F:unfolded protein binding"/>
    <property type="evidence" value="ECO:0007669"/>
    <property type="project" value="TreeGrafter"/>
</dbReference>
<comment type="caution">
    <text evidence="3">The sequence shown here is derived from an EMBL/GenBank/DDBJ whole genome shotgun (WGS) entry which is preliminary data.</text>
</comment>
<dbReference type="InterPro" id="IPR013857">
    <property type="entry name" value="NADH-UbQ_OxRdtase-assoc_prot30"/>
</dbReference>
<dbReference type="OrthoDB" id="442188at2"/>